<dbReference type="STRING" id="1520.LF65_04452"/>
<reference evidence="1" key="2">
    <citation type="submission" date="2016-02" db="EMBL/GenBank/DDBJ databases">
        <title>Genome sequence of Clostridium beijerinckii strain 59B.</title>
        <authorList>
            <person name="Little G.T."/>
            <person name="Minton N.P."/>
        </authorList>
    </citation>
    <scope>NUCLEOTIDE SEQUENCE</scope>
    <source>
        <strain evidence="1">NCIMB 14988</strain>
    </source>
</reference>
<reference evidence="4" key="1">
    <citation type="submission" date="2014-12" db="EMBL/GenBank/DDBJ databases">
        <title>Genome sequence of Clostridium beijerinckii strain 59B.</title>
        <authorList>
            <person name="Little G.T."/>
            <person name="Minton N.P."/>
        </authorList>
    </citation>
    <scope>NUCLEOTIDE SEQUENCE [LARGE SCALE GENOMIC DNA]</scope>
    <source>
        <strain evidence="4">59B</strain>
    </source>
</reference>
<dbReference type="EMBL" id="JABTDW010000001">
    <property type="protein sequence ID" value="NSB13339.1"/>
    <property type="molecule type" value="Genomic_DNA"/>
</dbReference>
<dbReference type="EMBL" id="JABSXK010000001">
    <property type="protein sequence ID" value="NRV10210.1"/>
    <property type="molecule type" value="Genomic_DNA"/>
</dbReference>
<dbReference type="RefSeq" id="WP_041899035.1">
    <property type="nucleotide sequence ID" value="NZ_CP010086.2"/>
</dbReference>
<name>A0A0B5QRW7_CLOBE</name>
<dbReference type="AlphaFoldDB" id="A0A0B5QRW7"/>
<evidence type="ECO:0000313" key="4">
    <source>
        <dbReference type="Proteomes" id="UP000031866"/>
    </source>
</evidence>
<evidence type="ECO:0000313" key="1">
    <source>
        <dbReference type="EMBL" id="AJH00992.1"/>
    </source>
</evidence>
<dbReference type="EMBL" id="CP010086">
    <property type="protein sequence ID" value="AJH00992.1"/>
    <property type="molecule type" value="Genomic_DNA"/>
</dbReference>
<dbReference type="KEGG" id="cbei:LF65_04452"/>
<reference evidence="3" key="3">
    <citation type="submission" date="2020-06" db="EMBL/GenBank/DDBJ databases">
        <title>Genomic insights into acetone-butanol-ethanol (ABE) fermentation by sequencing solventogenic clostridia strains.</title>
        <authorList>
            <person name="Brown S."/>
        </authorList>
    </citation>
    <scope>NUCLEOTIDE SEQUENCE</scope>
    <source>
        <strain evidence="3">DJ123</strain>
        <strain evidence="2">DJ126</strain>
    </source>
</reference>
<organism evidence="1 4">
    <name type="scientific">Clostridium beijerinckii</name>
    <name type="common">Clostridium MP</name>
    <dbReference type="NCBI Taxonomy" id="1520"/>
    <lineage>
        <taxon>Bacteria</taxon>
        <taxon>Bacillati</taxon>
        <taxon>Bacillota</taxon>
        <taxon>Clostridia</taxon>
        <taxon>Eubacteriales</taxon>
        <taxon>Clostridiaceae</taxon>
        <taxon>Clostridium</taxon>
    </lineage>
</organism>
<dbReference type="Proteomes" id="UP000822184">
    <property type="component" value="Unassembled WGS sequence"/>
</dbReference>
<dbReference type="OrthoDB" id="1936728at2"/>
<sequence>MKKFTVSLLFFLFLSLNISTIQALSISRVLKKGFYTLEDLKLSPNTSYTIQNDSYNERAYILVFDSEQNFIQSLRLRPQSQKYNLLPLKDGYKIVVVGNGEVTIS</sequence>
<evidence type="ECO:0000313" key="3">
    <source>
        <dbReference type="EMBL" id="NSB13339.1"/>
    </source>
</evidence>
<protein>
    <submittedName>
        <fullName evidence="1">Uncharacterized protein</fullName>
    </submittedName>
</protein>
<dbReference type="Proteomes" id="UP000821656">
    <property type="component" value="Unassembled WGS sequence"/>
</dbReference>
<gene>
    <name evidence="3" type="ORF">BCD95_001598</name>
    <name evidence="2" type="ORF">DFH45_003173</name>
    <name evidence="1" type="ORF">LF65_04452</name>
</gene>
<accession>A0A0B5QRW7</accession>
<dbReference type="Proteomes" id="UP000031866">
    <property type="component" value="Chromosome"/>
</dbReference>
<proteinExistence type="predicted"/>
<evidence type="ECO:0000313" key="2">
    <source>
        <dbReference type="EMBL" id="NRV10210.1"/>
    </source>
</evidence>